<dbReference type="Proteomes" id="UP000256899">
    <property type="component" value="Unassembled WGS sequence"/>
</dbReference>
<sequence length="619" mass="71401">MQHHLEQDAELELALLQVSQLQEELDHYYVEYSKLREGETNYLGVPNDSPTRSLLRKARKEDKAYQLTAEHSFAEHIKAQLEKITNEARVYREQASQLESEITRRGNREAQLGQINEELAVKNTKLVSEKELALLQIFKLQEELAHVSQLEHALDDRDKQKGHLAKTNEKLETKNSELKAENELALLQVAQLQEELEQVVEAQGLMKLESANGKLKNELDSLQTEHELILLKKKELLQEYSDVVRESVALKGKIKDFEAEKIEYEKQLNTERDSWQASRNTLEANYFDLKKEHEKLLLSHSQLIELNEQIENEVASYIDESESYKASLVAAEIKLSEAKDEHVKFKAQIQTNKESLELELKTLENSTSEQQEKLKLSQASIAELNSHNEILEQSVEKAYEECAVIKAQKNKLEAELSDVNKANVRLQSDIKDQLKKAEETTTNFTSQIVELKSSIKKTVAERERELARVSSLESELANIQKLNIEQSASFESQKHSLVLEKDHLVQELAECNKLKNQEQHWHIENKNWAESLKEEVKQLKNQLAEKSRSVNLGQKMLAKTQVDLEHLRDSYAEKVKSENELVELVRELQEKLTLASKYYFKLQQEHPELLGQADSSENV</sequence>
<gene>
    <name evidence="2" type="ORF">DXX94_05485</name>
</gene>
<accession>A0A3E0U0J3</accession>
<organism evidence="2 3">
    <name type="scientific">Thalassotalea euphylliae</name>
    <dbReference type="NCBI Taxonomy" id="1655234"/>
    <lineage>
        <taxon>Bacteria</taxon>
        <taxon>Pseudomonadati</taxon>
        <taxon>Pseudomonadota</taxon>
        <taxon>Gammaproteobacteria</taxon>
        <taxon>Alteromonadales</taxon>
        <taxon>Colwelliaceae</taxon>
        <taxon>Thalassotalea</taxon>
    </lineage>
</organism>
<feature type="coiled-coil region" evidence="1">
    <location>
        <begin position="455"/>
        <end position="482"/>
    </location>
</feature>
<keyword evidence="1" id="KW-0175">Coiled coil</keyword>
<reference evidence="3" key="1">
    <citation type="submission" date="2018-08" db="EMBL/GenBank/DDBJ databases">
        <title>Thalassotalea euphylliae genome.</title>
        <authorList>
            <person name="Summers S."/>
            <person name="Rice S.A."/>
            <person name="Freckelton M.L."/>
            <person name="Nedved B.T."/>
            <person name="Hadfield M.G."/>
        </authorList>
    </citation>
    <scope>NUCLEOTIDE SEQUENCE [LARGE SCALE GENOMIC DNA]</scope>
    <source>
        <strain evidence="3">H3</strain>
    </source>
</reference>
<proteinExistence type="predicted"/>
<comment type="caution">
    <text evidence="2">The sequence shown here is derived from an EMBL/GenBank/DDBJ whole genome shotgun (WGS) entry which is preliminary data.</text>
</comment>
<dbReference type="EMBL" id="QUOT01000001">
    <property type="protein sequence ID" value="REL30199.1"/>
    <property type="molecule type" value="Genomic_DNA"/>
</dbReference>
<feature type="coiled-coil region" evidence="1">
    <location>
        <begin position="161"/>
        <end position="429"/>
    </location>
</feature>
<name>A0A3E0U0J3_9GAMM</name>
<evidence type="ECO:0000313" key="3">
    <source>
        <dbReference type="Proteomes" id="UP000256899"/>
    </source>
</evidence>
<evidence type="ECO:0000313" key="2">
    <source>
        <dbReference type="EMBL" id="REL30199.1"/>
    </source>
</evidence>
<evidence type="ECO:0000256" key="1">
    <source>
        <dbReference type="SAM" id="Coils"/>
    </source>
</evidence>
<protein>
    <submittedName>
        <fullName evidence="2">Uncharacterized protein</fullName>
    </submittedName>
</protein>
<dbReference type="AlphaFoldDB" id="A0A3E0U0J3"/>
<feature type="coiled-coil region" evidence="1">
    <location>
        <begin position="74"/>
        <end position="101"/>
    </location>
</feature>
<keyword evidence="3" id="KW-1185">Reference proteome</keyword>